<keyword evidence="2" id="KW-1185">Reference proteome</keyword>
<sequence>MGDVREMVECTGVRSAVRRMWLVTCRPRGGVARRGTCVVRSVFVVPASVPVPWTVVVALRVPGILGTGPGE</sequence>
<accession>A0ABX1C351</accession>
<name>A0ABX1C351_9ACTN</name>
<dbReference type="RefSeq" id="WP_168086487.1">
    <property type="nucleotide sequence ID" value="NZ_BHZH01000065.1"/>
</dbReference>
<proteinExistence type="predicted"/>
<dbReference type="EMBL" id="JAAVJC010000005">
    <property type="protein sequence ID" value="NJQ13665.1"/>
    <property type="molecule type" value="Genomic_DNA"/>
</dbReference>
<protein>
    <submittedName>
        <fullName evidence="1">Uncharacterized protein</fullName>
    </submittedName>
</protein>
<dbReference type="Proteomes" id="UP000727056">
    <property type="component" value="Unassembled WGS sequence"/>
</dbReference>
<evidence type="ECO:0000313" key="2">
    <source>
        <dbReference type="Proteomes" id="UP000727056"/>
    </source>
</evidence>
<evidence type="ECO:0000313" key="1">
    <source>
        <dbReference type="EMBL" id="NJQ13665.1"/>
    </source>
</evidence>
<reference evidence="1 2" key="1">
    <citation type="submission" date="2020-03" db="EMBL/GenBank/DDBJ databases">
        <title>Draft genome of Streptomyces sp. ventii, isolated from the Axial Seamount in the Pacific Ocean, and resequencing of the two type strains Streptomyces lonarensis strain NCL 716 and Streptomyces bohaiensis strain 11A07.</title>
        <authorList>
            <person name="Loughran R.M."/>
            <person name="Pfannmuller K.M."/>
            <person name="Wasson B.J."/>
            <person name="Deadmond M.C."/>
            <person name="Paddock B.E."/>
            <person name="Koyack M.J."/>
            <person name="Gallegos D.A."/>
            <person name="Mitchell E.A."/>
            <person name="Ushijima B."/>
            <person name="Saw J.H."/>
            <person name="Mcphail K.L."/>
            <person name="Videau P."/>
        </authorList>
    </citation>
    <scope>NUCLEOTIDE SEQUENCE [LARGE SCALE GENOMIC DNA]</scope>
    <source>
        <strain evidence="1 2">11A07</strain>
    </source>
</reference>
<organism evidence="1 2">
    <name type="scientific">Streptomyces bohaiensis</name>
    <dbReference type="NCBI Taxonomy" id="1431344"/>
    <lineage>
        <taxon>Bacteria</taxon>
        <taxon>Bacillati</taxon>
        <taxon>Actinomycetota</taxon>
        <taxon>Actinomycetes</taxon>
        <taxon>Kitasatosporales</taxon>
        <taxon>Streptomycetaceae</taxon>
        <taxon>Streptomyces</taxon>
    </lineage>
</organism>
<gene>
    <name evidence="1" type="ORF">HCN52_01570</name>
</gene>
<comment type="caution">
    <text evidence="1">The sequence shown here is derived from an EMBL/GenBank/DDBJ whole genome shotgun (WGS) entry which is preliminary data.</text>
</comment>